<comment type="caution">
    <text evidence="3">The sequence shown here is derived from an EMBL/GenBank/DDBJ whole genome shotgun (WGS) entry which is preliminary data.</text>
</comment>
<dbReference type="Pfam" id="PF20522">
    <property type="entry name" value="DUF6737"/>
    <property type="match status" value="1"/>
</dbReference>
<name>A0ABD3C9T4_9LAMI</name>
<keyword evidence="1" id="KW-0472">Membrane</keyword>
<dbReference type="InterPro" id="IPR046625">
    <property type="entry name" value="DUF6737"/>
</dbReference>
<feature type="domain" description="DUF6737" evidence="2">
    <location>
        <begin position="150"/>
        <end position="206"/>
    </location>
</feature>
<keyword evidence="1" id="KW-1133">Transmembrane helix</keyword>
<accession>A0ABD3C9T4</accession>
<dbReference type="AlphaFoldDB" id="A0ABD3C9T4"/>
<organism evidence="3 4">
    <name type="scientific">Castilleja foliolosa</name>
    <dbReference type="NCBI Taxonomy" id="1961234"/>
    <lineage>
        <taxon>Eukaryota</taxon>
        <taxon>Viridiplantae</taxon>
        <taxon>Streptophyta</taxon>
        <taxon>Embryophyta</taxon>
        <taxon>Tracheophyta</taxon>
        <taxon>Spermatophyta</taxon>
        <taxon>Magnoliopsida</taxon>
        <taxon>eudicotyledons</taxon>
        <taxon>Gunneridae</taxon>
        <taxon>Pentapetalae</taxon>
        <taxon>asterids</taxon>
        <taxon>lamiids</taxon>
        <taxon>Lamiales</taxon>
        <taxon>Orobanchaceae</taxon>
        <taxon>Pedicularideae</taxon>
        <taxon>Castillejinae</taxon>
        <taxon>Castilleja</taxon>
    </lineage>
</organism>
<keyword evidence="4" id="KW-1185">Reference proteome</keyword>
<reference evidence="4" key="1">
    <citation type="journal article" date="2024" name="IScience">
        <title>Strigolactones Initiate the Formation of Haustorium-like Structures in Castilleja.</title>
        <authorList>
            <person name="Buerger M."/>
            <person name="Peterson D."/>
            <person name="Chory J."/>
        </authorList>
    </citation>
    <scope>NUCLEOTIDE SEQUENCE [LARGE SCALE GENOMIC DNA]</scope>
</reference>
<evidence type="ECO:0000313" key="3">
    <source>
        <dbReference type="EMBL" id="KAL3626086.1"/>
    </source>
</evidence>
<dbReference type="Proteomes" id="UP001632038">
    <property type="component" value="Unassembled WGS sequence"/>
</dbReference>
<dbReference type="PANTHER" id="PTHR36046:SF1">
    <property type="entry name" value="DUF6737 DOMAIN-CONTAINING PROTEIN"/>
    <property type="match status" value="1"/>
</dbReference>
<proteinExistence type="predicted"/>
<sequence>MMGFDSRWTILNFRMHRPDKRRVTFLGKKVAPLWPQAIICNSSVHPYFYGVIFQASKMIALQCHSRIPIFLNLSHPPSSSYTFKPLSYPIFGTKLSVPNQFYKSRNLTNLRRSKFSDGVNTDQDPSFFNENGAVEDMDSYLNHLSLEYDSVWDTKPSWCQPWTIGLTGIGIITGSWLVLNSIVVTAIVATLICLWWYIFLYSYPKAYSDMITERRNKVTSGQEDIYGMKAEQ</sequence>
<evidence type="ECO:0000256" key="1">
    <source>
        <dbReference type="SAM" id="Phobius"/>
    </source>
</evidence>
<protein>
    <recommendedName>
        <fullName evidence="2">DUF6737 domain-containing protein</fullName>
    </recommendedName>
</protein>
<evidence type="ECO:0000313" key="4">
    <source>
        <dbReference type="Proteomes" id="UP001632038"/>
    </source>
</evidence>
<feature type="transmembrane region" description="Helical" evidence="1">
    <location>
        <begin position="176"/>
        <end position="198"/>
    </location>
</feature>
<dbReference type="EMBL" id="JAVIJP010000047">
    <property type="protein sequence ID" value="KAL3626086.1"/>
    <property type="molecule type" value="Genomic_DNA"/>
</dbReference>
<evidence type="ECO:0000259" key="2">
    <source>
        <dbReference type="Pfam" id="PF20522"/>
    </source>
</evidence>
<keyword evidence="1" id="KW-0812">Transmembrane</keyword>
<gene>
    <name evidence="3" type="ORF">CASFOL_029635</name>
</gene>
<dbReference type="PANTHER" id="PTHR36046">
    <property type="entry name" value="PROTEIN, PUTATIVE-RELATED"/>
    <property type="match status" value="1"/>
</dbReference>